<comment type="caution">
    <text evidence="3">The sequence shown here is derived from an EMBL/GenBank/DDBJ whole genome shotgun (WGS) entry which is preliminary data.</text>
</comment>
<name>A0ABS8HVX0_9FIRM</name>
<keyword evidence="1" id="KW-0472">Membrane</keyword>
<dbReference type="PANTHER" id="PTHR35793">
    <property type="entry name" value="INNER MEMBRANE PROTEIN YJIG"/>
    <property type="match status" value="1"/>
</dbReference>
<keyword evidence="1" id="KW-0812">Transmembrane</keyword>
<dbReference type="RefSeq" id="WP_229536317.1">
    <property type="nucleotide sequence ID" value="NZ_JAJHJB010000030.1"/>
</dbReference>
<dbReference type="InterPro" id="IPR052549">
    <property type="entry name" value="SpmB"/>
</dbReference>
<sequence>MNDKTVIDVFVDGAKKGWHVGINNIIPNVLMAYVCIQILKLTGLLDLLGNVFAPVMAIFGLPGQAIMVLISALMSMGGAVGVAHALYTNGVLTGTHITILIPAIYLMGSKIQYLGRLLGTVGVNPKYYPIMLGISICNAIISMFIMRLLA</sequence>
<accession>A0ABS8HVX0</accession>
<evidence type="ECO:0000256" key="1">
    <source>
        <dbReference type="SAM" id="Phobius"/>
    </source>
</evidence>
<feature type="transmembrane region" description="Helical" evidence="1">
    <location>
        <begin position="51"/>
        <end position="74"/>
    </location>
</feature>
<proteinExistence type="predicted"/>
<reference evidence="3" key="1">
    <citation type="submission" date="2021-11" db="EMBL/GenBank/DDBJ databases">
        <title>Description of a new species Pelosinus isolated from the bottom sediments of Lake Baikal.</title>
        <authorList>
            <person name="Zakharyuk A."/>
        </authorList>
    </citation>
    <scope>NUCLEOTIDE SEQUENCE</scope>
    <source>
        <strain evidence="3">Bkl1</strain>
    </source>
</reference>
<feature type="transmembrane region" description="Helical" evidence="1">
    <location>
        <begin position="25"/>
        <end position="45"/>
    </location>
</feature>
<evidence type="ECO:0000259" key="2">
    <source>
        <dbReference type="Pfam" id="PF07670"/>
    </source>
</evidence>
<keyword evidence="4" id="KW-1185">Reference proteome</keyword>
<dbReference type="Pfam" id="PF07670">
    <property type="entry name" value="Gate"/>
    <property type="match status" value="1"/>
</dbReference>
<evidence type="ECO:0000313" key="4">
    <source>
        <dbReference type="Proteomes" id="UP001165492"/>
    </source>
</evidence>
<gene>
    <name evidence="3" type="ORF">LMF89_18360</name>
</gene>
<dbReference type="EMBL" id="JAJHJB010000030">
    <property type="protein sequence ID" value="MCC5467301.1"/>
    <property type="molecule type" value="Genomic_DNA"/>
</dbReference>
<evidence type="ECO:0000313" key="3">
    <source>
        <dbReference type="EMBL" id="MCC5467301.1"/>
    </source>
</evidence>
<feature type="transmembrane region" description="Helical" evidence="1">
    <location>
        <begin position="86"/>
        <end position="107"/>
    </location>
</feature>
<feature type="domain" description="Nucleoside transporter/FeoB GTPase Gate" evidence="2">
    <location>
        <begin position="24"/>
        <end position="118"/>
    </location>
</feature>
<dbReference type="NCBIfam" id="NF007811">
    <property type="entry name" value="PRK10519.1"/>
    <property type="match status" value="1"/>
</dbReference>
<dbReference type="InterPro" id="IPR011642">
    <property type="entry name" value="Gate_dom"/>
</dbReference>
<keyword evidence="1" id="KW-1133">Transmembrane helix</keyword>
<organism evidence="3 4">
    <name type="scientific">Pelosinus baikalensis</name>
    <dbReference type="NCBI Taxonomy" id="2892015"/>
    <lineage>
        <taxon>Bacteria</taxon>
        <taxon>Bacillati</taxon>
        <taxon>Bacillota</taxon>
        <taxon>Negativicutes</taxon>
        <taxon>Selenomonadales</taxon>
        <taxon>Sporomusaceae</taxon>
        <taxon>Pelosinus</taxon>
    </lineage>
</organism>
<dbReference type="PANTHER" id="PTHR35793:SF2">
    <property type="entry name" value="INNER MEMBRANE PROTEIN YJIG"/>
    <property type="match status" value="1"/>
</dbReference>
<dbReference type="Proteomes" id="UP001165492">
    <property type="component" value="Unassembled WGS sequence"/>
</dbReference>
<protein>
    <submittedName>
        <fullName evidence="3">YjiG family protein</fullName>
    </submittedName>
</protein>
<feature type="transmembrane region" description="Helical" evidence="1">
    <location>
        <begin position="127"/>
        <end position="149"/>
    </location>
</feature>